<feature type="region of interest" description="RNA-binding" evidence="12">
    <location>
        <begin position="1"/>
        <end position="81"/>
    </location>
</feature>
<evidence type="ECO:0000313" key="13">
    <source>
        <dbReference type="EMBL" id="APA28773.1"/>
    </source>
</evidence>
<dbReference type="GO" id="GO:0039557">
    <property type="term" value="P:symbiont-mediated suppression of host cytoplasmic pattern recognition receptor signaling pathway via inhibition of IRF7 activity"/>
    <property type="evidence" value="ECO:0007669"/>
    <property type="project" value="UniProtKB-UniRule"/>
</dbReference>
<keyword evidence="11 12" id="KW-0899">Viral immunoevasion</keyword>
<dbReference type="GO" id="GO:0046872">
    <property type="term" value="F:metal ion binding"/>
    <property type="evidence" value="ECO:0007669"/>
    <property type="project" value="UniProtKB-UniRule"/>
</dbReference>
<keyword evidence="9 12" id="KW-1035">Host cytoplasm</keyword>
<dbReference type="GO" id="GO:0003723">
    <property type="term" value="F:RNA binding"/>
    <property type="evidence" value="ECO:0007669"/>
    <property type="project" value="UniProtKB-UniRule"/>
</dbReference>
<keyword evidence="3 12" id="KW-1090">Inhibition of host innate immune response by virus</keyword>
<evidence type="ECO:0000256" key="9">
    <source>
        <dbReference type="ARBA" id="ARBA00023200"/>
    </source>
</evidence>
<evidence type="ECO:0000256" key="11">
    <source>
        <dbReference type="ARBA" id="ARBA00023280"/>
    </source>
</evidence>
<feature type="region of interest" description="Interaction with host IRF3" evidence="12">
    <location>
        <begin position="322"/>
        <end position="493"/>
    </location>
</feature>
<keyword evidence="4 12" id="KW-0479">Metal-binding</keyword>
<dbReference type="EMBL" id="KX257415">
    <property type="protein sequence ID" value="APA28773.1"/>
    <property type="molecule type" value="Genomic_RNA"/>
</dbReference>
<organism evidence="13">
    <name type="scientific">Rotavirus A</name>
    <dbReference type="NCBI Taxonomy" id="28875"/>
    <lineage>
        <taxon>Viruses</taxon>
        <taxon>Riboviria</taxon>
        <taxon>Orthornavirae</taxon>
        <taxon>Duplornaviricota</taxon>
        <taxon>Resentoviricetes</taxon>
        <taxon>Reovirales</taxon>
        <taxon>Sedoreoviridae</taxon>
        <taxon>Rotavirus</taxon>
        <taxon>Rotavirus alphagastroenteritidis</taxon>
    </lineage>
</organism>
<name>A0A2D0W192_9REOV</name>
<dbReference type="InterPro" id="IPR002148">
    <property type="entry name" value="Rotavirus_NSP1"/>
</dbReference>
<evidence type="ECO:0000256" key="4">
    <source>
        <dbReference type="ARBA" id="ARBA00022723"/>
    </source>
</evidence>
<evidence type="ECO:0000256" key="7">
    <source>
        <dbReference type="ARBA" id="ARBA00022931"/>
    </source>
</evidence>
<dbReference type="HAMAP" id="MF_04088">
    <property type="entry name" value="ROTA_NSP1"/>
    <property type="match status" value="1"/>
</dbReference>
<feature type="region of interest" description="Zinc-binding domain" evidence="12">
    <location>
        <begin position="42"/>
        <end position="79"/>
    </location>
</feature>
<dbReference type="Pfam" id="PF00981">
    <property type="entry name" value="Rota_NS53"/>
    <property type="match status" value="1"/>
</dbReference>
<evidence type="ECO:0000256" key="5">
    <source>
        <dbReference type="ARBA" id="ARBA00022811"/>
    </source>
</evidence>
<comment type="subunit">
    <text evidence="12">Interacts (via C-terminus) with host IRF3; this interaction leads to IRF3 degradation. Interacts with host IRF7; this interaction leads to IRF7 degradation. Interacts with host CUL1 and CUL3.</text>
</comment>
<keyword evidence="8 12" id="KW-1037">Host cytoskeleton</keyword>
<proteinExistence type="inferred from homology"/>
<evidence type="ECO:0000256" key="3">
    <source>
        <dbReference type="ARBA" id="ARBA00022632"/>
    </source>
</evidence>
<evidence type="ECO:0000256" key="2">
    <source>
        <dbReference type="ARBA" id="ARBA00022581"/>
    </source>
</evidence>
<evidence type="ECO:0000256" key="6">
    <source>
        <dbReference type="ARBA" id="ARBA00022884"/>
    </source>
</evidence>
<evidence type="ECO:0000256" key="8">
    <source>
        <dbReference type="ARBA" id="ARBA00023111"/>
    </source>
</evidence>
<evidence type="ECO:0000256" key="1">
    <source>
        <dbReference type="ARBA" id="ARBA00022482"/>
    </source>
</evidence>
<dbReference type="GO" id="GO:0039548">
    <property type="term" value="P:symbiont-mediated suppression of host cytoplasmic pattern recognition receptor signaling pathway via inhibition of IRF3 activity"/>
    <property type="evidence" value="ECO:0007669"/>
    <property type="project" value="UniProtKB-UniRule"/>
</dbReference>
<keyword evidence="7 12" id="KW-1092">Inhibition of host IRF3 by virus</keyword>
<keyword evidence="5 12" id="KW-1093">Inhibition of host IRF7 by virus</keyword>
<keyword evidence="1 12" id="KW-1113">Inhibition of host RLR pathway by virus</keyword>
<keyword evidence="10 12" id="KW-0922">Interferon antiviral system evasion</keyword>
<evidence type="ECO:0000256" key="12">
    <source>
        <dbReference type="HAMAP-Rule" id="MF_04088"/>
    </source>
</evidence>
<accession>A0A2D0W192</accession>
<comment type="caution">
    <text evidence="12">Lacks conserved residue(s) required for the propagation of feature annotation.</text>
</comment>
<keyword evidence="2 12" id="KW-0945">Host-virus interaction</keyword>
<reference evidence="13" key="1">
    <citation type="submission" date="2016-05" db="EMBL/GenBank/DDBJ databases">
        <title>Complete genome sequence of a rare G20P[28] RVA with novel gene segments detected in a child from Suriname.</title>
        <authorList>
            <person name="Esona M.D."/>
            <person name="Roy S."/>
            <person name="Rungsrisuriyachai K."/>
            <person name="Hermelijn S."/>
            <person name="Rey-Benito G."/>
            <person name="Bowen M.D."/>
        </authorList>
    </citation>
    <scope>NUCLEOTIDE SEQUENCE [LARGE SCALE GENOMIC DNA]</scope>
    <source>
        <strain evidence="13">RVA/Human-wt/SUR/2014735512/2013/G20P[28]</strain>
    </source>
</reference>
<keyword evidence="6 12" id="KW-0694">RNA-binding</keyword>
<sequence>MATFKDACFHYQKLTKLNNTVLKLGANSVWRPAPFTKYKGWCLDCCQYTNLTYCKGCSLYHVCQWCVQYNRCFLDDQPHLLRMRTFMDPVSKSDLDNILIMYNKLFPINKKVIDRFVSNVKQNKCRSEYDVQWYNQLLMPITLQALTIKVEYATYYIFGYYDDMTKINQTPFSFTNFCDDYDKLILDSYNFDRMEHLPMVLQQEYAMRYFNKSRFLTQPVKEICKSNFTEELYENRDIPTSPINVTRNCVKGHSKWKVCDWNKQCMKVWDTDHYFKELATAYTEHYAVSQRCLIFMDYKLQLLVSKVRPNYICSNHHNKATKVRRCRWCTLQQSTLWDDFRMKEVYDLVTEFLRVLVKSNTNVGHCSSMESIYDYIPYLFNPNRKEKYNEAVSKLFVYLEPVEIKGIEYVLLNYPMSIQLRNVLKICGPNRVPSIMSEYTIGYMIKLIIAKWFDVENTRLQPLTLTQTNSLYALKTFDKLTDEYALLISDDES</sequence>
<evidence type="ECO:0000256" key="10">
    <source>
        <dbReference type="ARBA" id="ARBA00023258"/>
    </source>
</evidence>
<protein>
    <recommendedName>
        <fullName evidence="12">Non-structural protein 1</fullName>
        <shortName evidence="12">NSP1</shortName>
    </recommendedName>
    <alternativeName>
        <fullName evidence="12">NCVP2</fullName>
    </alternativeName>
    <alternativeName>
        <fullName evidence="12">Non-structural RNA-binding protein 53</fullName>
        <shortName evidence="12">NS53</shortName>
    </alternativeName>
</protein>
<comment type="domain">
    <text evidence="12">The integrity of the zinc-binding domain in NSP1 is important for degradation of host IRF3.</text>
</comment>
<comment type="subcellular location">
    <subcellularLocation>
        <location evidence="12">Host cytoplasm</location>
        <location evidence="12">Host cytoskeleton</location>
    </subcellularLocation>
</comment>
<comment type="function">
    <text evidence="12">Plays a role in the inhibition of host innate immunity by inducing the degradation of key host factors required to activate interferon production such as IRF3, IRF5 or IRF7. Associates with components of cullin RING ligases (CRLs) including CUL1 or CUL3, which are essential multisubunit ubiquitination complexes, to modulate their activities.</text>
</comment>
<comment type="similarity">
    <text evidence="12">Belongs to the rotavirus NSP1 family.</text>
</comment>
<dbReference type="GO" id="GO:0030430">
    <property type="term" value="C:host cell cytoplasm"/>
    <property type="evidence" value="ECO:0007669"/>
    <property type="project" value="UniProtKB-UniRule"/>
</dbReference>
<dbReference type="GO" id="GO:0044163">
    <property type="term" value="C:host cytoskeleton"/>
    <property type="evidence" value="ECO:0007669"/>
    <property type="project" value="UniProtKB-SubCell"/>
</dbReference>
<dbReference type="Proteomes" id="UP000241235">
    <property type="component" value="Genome"/>
</dbReference>